<keyword evidence="1" id="KW-0472">Membrane</keyword>
<evidence type="ECO:0008006" key="4">
    <source>
        <dbReference type="Google" id="ProtNLM"/>
    </source>
</evidence>
<dbReference type="EMBL" id="JAODOP010000004">
    <property type="protein sequence ID" value="MEF3833142.1"/>
    <property type="molecule type" value="Genomic_DNA"/>
</dbReference>
<gene>
    <name evidence="2" type="ORF">N1F79_08365</name>
</gene>
<protein>
    <recommendedName>
        <fullName evidence="4">DUF1761 domain-containing protein</fullName>
    </recommendedName>
</protein>
<keyword evidence="1" id="KW-1133">Transmembrane helix</keyword>
<feature type="transmembrane region" description="Helical" evidence="1">
    <location>
        <begin position="80"/>
        <end position="98"/>
    </location>
</feature>
<dbReference type="Proteomes" id="UP001337305">
    <property type="component" value="Unassembled WGS sequence"/>
</dbReference>
<dbReference type="RefSeq" id="WP_303305491.1">
    <property type="nucleotide sequence ID" value="NZ_JAODOP010000004.1"/>
</dbReference>
<feature type="transmembrane region" description="Helical" evidence="1">
    <location>
        <begin position="49"/>
        <end position="68"/>
    </location>
</feature>
<keyword evidence="3" id="KW-1185">Reference proteome</keyword>
<organism evidence="2 3">
    <name type="scientific">Flavivirga spongiicola</name>
    <dbReference type="NCBI Taxonomy" id="421621"/>
    <lineage>
        <taxon>Bacteria</taxon>
        <taxon>Pseudomonadati</taxon>
        <taxon>Bacteroidota</taxon>
        <taxon>Flavobacteriia</taxon>
        <taxon>Flavobacteriales</taxon>
        <taxon>Flavobacteriaceae</taxon>
        <taxon>Flavivirga</taxon>
    </lineage>
</organism>
<proteinExistence type="predicted"/>
<accession>A0ABU7XTD4</accession>
<sequence>MFSKTNLISTIITTIWGFLGGWVLWGIIGDPMLTDHTVTSGLMKEMPDMALLAVGCLIVGFAFSTIYSKWDRGTYSFSHGAQFGIWVGILIGLGSGLIDHSTSNILDLPGTIINAIIYVIHFAIMGILASLVYGKFASEDQ</sequence>
<name>A0ABU7XTD4_9FLAO</name>
<comment type="caution">
    <text evidence="2">The sequence shown here is derived from an EMBL/GenBank/DDBJ whole genome shotgun (WGS) entry which is preliminary data.</text>
</comment>
<feature type="transmembrane region" description="Helical" evidence="1">
    <location>
        <begin position="7"/>
        <end position="29"/>
    </location>
</feature>
<evidence type="ECO:0000256" key="1">
    <source>
        <dbReference type="SAM" id="Phobius"/>
    </source>
</evidence>
<keyword evidence="1" id="KW-0812">Transmembrane</keyword>
<reference evidence="2 3" key="1">
    <citation type="submission" date="2022-09" db="EMBL/GenBank/DDBJ databases">
        <title>Genome sequencing of Flavivirga sp. MEBiC05379.</title>
        <authorList>
            <person name="Oh H.-M."/>
            <person name="Kwon K.K."/>
            <person name="Park M.J."/>
            <person name="Yang S.-H."/>
        </authorList>
    </citation>
    <scope>NUCLEOTIDE SEQUENCE [LARGE SCALE GENOMIC DNA]</scope>
    <source>
        <strain evidence="2 3">MEBiC05379</strain>
    </source>
</reference>
<feature type="transmembrane region" description="Helical" evidence="1">
    <location>
        <begin position="110"/>
        <end position="133"/>
    </location>
</feature>
<evidence type="ECO:0000313" key="3">
    <source>
        <dbReference type="Proteomes" id="UP001337305"/>
    </source>
</evidence>
<evidence type="ECO:0000313" key="2">
    <source>
        <dbReference type="EMBL" id="MEF3833142.1"/>
    </source>
</evidence>